<feature type="compositionally biased region" description="Low complexity" evidence="1">
    <location>
        <begin position="85"/>
        <end position="105"/>
    </location>
</feature>
<dbReference type="EMBL" id="JARBJD010000487">
    <property type="protein sequence ID" value="KAK2941575.1"/>
    <property type="molecule type" value="Genomic_DNA"/>
</dbReference>
<organism evidence="2 3">
    <name type="scientific">Blattamonas nauphoetae</name>
    <dbReference type="NCBI Taxonomy" id="2049346"/>
    <lineage>
        <taxon>Eukaryota</taxon>
        <taxon>Metamonada</taxon>
        <taxon>Preaxostyla</taxon>
        <taxon>Oxymonadida</taxon>
        <taxon>Blattamonas</taxon>
    </lineage>
</organism>
<evidence type="ECO:0000313" key="2">
    <source>
        <dbReference type="EMBL" id="KAK2941575.1"/>
    </source>
</evidence>
<accession>A0ABQ9WU60</accession>
<keyword evidence="3" id="KW-1185">Reference proteome</keyword>
<feature type="region of interest" description="Disordered" evidence="1">
    <location>
        <begin position="292"/>
        <end position="356"/>
    </location>
</feature>
<evidence type="ECO:0000256" key="1">
    <source>
        <dbReference type="SAM" id="MobiDB-lite"/>
    </source>
</evidence>
<proteinExistence type="predicted"/>
<protein>
    <submittedName>
        <fullName evidence="2">Uncharacterized protein</fullName>
    </submittedName>
</protein>
<feature type="region of interest" description="Disordered" evidence="1">
    <location>
        <begin position="370"/>
        <end position="470"/>
    </location>
</feature>
<feature type="compositionally biased region" description="Polar residues" evidence="1">
    <location>
        <begin position="326"/>
        <end position="345"/>
    </location>
</feature>
<comment type="caution">
    <text evidence="2">The sequence shown here is derived from an EMBL/GenBank/DDBJ whole genome shotgun (WGS) entry which is preliminary data.</text>
</comment>
<name>A0ABQ9WU60_9EUKA</name>
<evidence type="ECO:0000313" key="3">
    <source>
        <dbReference type="Proteomes" id="UP001281761"/>
    </source>
</evidence>
<sequence length="470" mass="52926">MLRVVDVMMGKRGLSSDGSSIWTARSVRALQLHSHKPHRPPPPQHHNPIHTFHQFKSCAVACGDNLRSGQVQQRENRKVAYLLSSDATSASTHPSTATTDAPTTAKAEPCPESLVRSRRHFHTQTQRERPPSAPTNPLHSALFHPRRQKEVPDLRPDLARLVLRCECGHQICERVWDERRQRQMKQLHQSVQLHQRQMNKPAECLEKHPKLNPNNRSSSFRKNNIRLEQPVTIQSTSSAAARGLRKLARKGGCGEWGDRAVSFEEHRVGVQQFRQLRLFVSVQRQHKVKQLQRTHRTQAFLHNPLPPTPKEAAKHEATRLARSTKRNCSVPSAVQTRTAESSSATAFPRTSPEPHAQHLAVAQMASECRAGNTSDGMFGEKKEQRRTETAEPARQTATPRSAVEKGQQTKRQQQRQSKVPKFLFSVPSTDGPRRAARTASNAVSRDAQRRQLFDNCSGNMRASENNGEGT</sequence>
<gene>
    <name evidence="2" type="ORF">BLNAU_23504</name>
</gene>
<reference evidence="2 3" key="1">
    <citation type="journal article" date="2022" name="bioRxiv">
        <title>Genomics of Preaxostyla Flagellates Illuminates Evolutionary Transitions and the Path Towards Mitochondrial Loss.</title>
        <authorList>
            <person name="Novak L.V.F."/>
            <person name="Treitli S.C."/>
            <person name="Pyrih J."/>
            <person name="Halakuc P."/>
            <person name="Pipaliya S.V."/>
            <person name="Vacek V."/>
            <person name="Brzon O."/>
            <person name="Soukal P."/>
            <person name="Eme L."/>
            <person name="Dacks J.B."/>
            <person name="Karnkowska A."/>
            <person name="Elias M."/>
            <person name="Hampl V."/>
        </authorList>
    </citation>
    <scope>NUCLEOTIDE SEQUENCE [LARGE SCALE GENOMIC DNA]</scope>
    <source>
        <strain evidence="2">NAU3</strain>
        <tissue evidence="2">Gut</tissue>
    </source>
</reference>
<feature type="compositionally biased region" description="Basic and acidic residues" evidence="1">
    <location>
        <begin position="378"/>
        <end position="391"/>
    </location>
</feature>
<feature type="compositionally biased region" description="Polar residues" evidence="1">
    <location>
        <begin position="454"/>
        <end position="470"/>
    </location>
</feature>
<dbReference type="Proteomes" id="UP001281761">
    <property type="component" value="Unassembled WGS sequence"/>
</dbReference>
<feature type="region of interest" description="Disordered" evidence="1">
    <location>
        <begin position="85"/>
        <end position="149"/>
    </location>
</feature>